<evidence type="ECO:0000313" key="2">
    <source>
        <dbReference type="EMBL" id="CAD8545108.1"/>
    </source>
</evidence>
<dbReference type="Pfam" id="PF09353">
    <property type="entry name" value="DUF1995"/>
    <property type="match status" value="1"/>
</dbReference>
<accession>A0A7S0P073</accession>
<organism evidence="2">
    <name type="scientific">Calcidiscus leptoporus</name>
    <dbReference type="NCBI Taxonomy" id="127549"/>
    <lineage>
        <taxon>Eukaryota</taxon>
        <taxon>Haptista</taxon>
        <taxon>Haptophyta</taxon>
        <taxon>Prymnesiophyceae</taxon>
        <taxon>Coccolithales</taxon>
        <taxon>Calcidiscaceae</taxon>
        <taxon>Calcidiscus</taxon>
    </lineage>
</organism>
<dbReference type="InterPro" id="IPR018962">
    <property type="entry name" value="DUF1995"/>
</dbReference>
<dbReference type="EMBL" id="HBER01040441">
    <property type="protein sequence ID" value="CAD8545108.1"/>
    <property type="molecule type" value="Transcribed_RNA"/>
</dbReference>
<gene>
    <name evidence="2" type="ORF">CLEP1334_LOCUS20397</name>
</gene>
<dbReference type="PANTHER" id="PTHR35509">
    <property type="entry name" value="DOMAIN PROTEIN, PUTATIVE (DUF1995)-RELATED"/>
    <property type="match status" value="1"/>
</dbReference>
<proteinExistence type="predicted"/>
<name>A0A7S0P073_9EUKA</name>
<dbReference type="PANTHER" id="PTHR35509:SF1">
    <property type="entry name" value="DOMAIN PROTEIN, PUTATIVE (DUF1995)-RELATED"/>
    <property type="match status" value="1"/>
</dbReference>
<sequence length="289" mass="31379">MSRSAAPSSYRVFDPPTATIEPVEAPRWFVAVPRSLQEASEQATRSVTGALRAGERRLLVEASLAEFEPTGTRFRFLELLAFTQQIGLAMLERTDLFPPARPHAKLLFSAMSDATLAGGCIQYNNLPVATLGSQSAMSARDGAFIVVAPRVSGGPPQKQAEMQRRLELAVCDVLSSAGSRPVVVVNPRFGASAAVDACQTAYLVRPLSVSFLQDNLAHEMSKGSACLLRCYPHMWSVMVDWASSGDWSYSGRFSSCPAPAQLEEIVRTGLMRERFKGQPVTEVAVEPEQ</sequence>
<dbReference type="InterPro" id="IPR053021">
    <property type="entry name" value="Chloroplast_ADK"/>
</dbReference>
<feature type="domain" description="DUF1995" evidence="1">
    <location>
        <begin position="33"/>
        <end position="263"/>
    </location>
</feature>
<reference evidence="2" key="1">
    <citation type="submission" date="2021-01" db="EMBL/GenBank/DDBJ databases">
        <authorList>
            <person name="Corre E."/>
            <person name="Pelletier E."/>
            <person name="Niang G."/>
            <person name="Scheremetjew M."/>
            <person name="Finn R."/>
            <person name="Kale V."/>
            <person name="Holt S."/>
            <person name="Cochrane G."/>
            <person name="Meng A."/>
            <person name="Brown T."/>
            <person name="Cohen L."/>
        </authorList>
    </citation>
    <scope>NUCLEOTIDE SEQUENCE</scope>
    <source>
        <strain evidence="2">RCC1130</strain>
    </source>
</reference>
<evidence type="ECO:0000259" key="1">
    <source>
        <dbReference type="Pfam" id="PF09353"/>
    </source>
</evidence>
<dbReference type="AlphaFoldDB" id="A0A7S0P073"/>
<protein>
    <recommendedName>
        <fullName evidence="1">DUF1995 domain-containing protein</fullName>
    </recommendedName>
</protein>